<dbReference type="InterPro" id="IPR036282">
    <property type="entry name" value="Glutathione-S-Trfase_C_sf"/>
</dbReference>
<evidence type="ECO:0000256" key="2">
    <source>
        <dbReference type="ARBA" id="ARBA00012452"/>
    </source>
</evidence>
<dbReference type="AlphaFoldDB" id="A0A397H400"/>
<proteinExistence type="inferred from homology"/>
<dbReference type="Gene3D" id="3.40.30.10">
    <property type="entry name" value="Glutaredoxin"/>
    <property type="match status" value="1"/>
</dbReference>
<name>A0A397H400_ASPTH</name>
<dbReference type="GO" id="GO:0005737">
    <property type="term" value="C:cytoplasm"/>
    <property type="evidence" value="ECO:0007669"/>
    <property type="project" value="UniProtKB-ARBA"/>
</dbReference>
<evidence type="ECO:0000256" key="1">
    <source>
        <dbReference type="ARBA" id="ARBA00007409"/>
    </source>
</evidence>
<dbReference type="SUPFAM" id="SSF52833">
    <property type="entry name" value="Thioredoxin-like"/>
    <property type="match status" value="1"/>
</dbReference>
<organism evidence="7 8">
    <name type="scientific">Aspergillus thermomutatus</name>
    <name type="common">Neosartorya pseudofischeri</name>
    <dbReference type="NCBI Taxonomy" id="41047"/>
    <lineage>
        <taxon>Eukaryota</taxon>
        <taxon>Fungi</taxon>
        <taxon>Dikarya</taxon>
        <taxon>Ascomycota</taxon>
        <taxon>Pezizomycotina</taxon>
        <taxon>Eurotiomycetes</taxon>
        <taxon>Eurotiomycetidae</taxon>
        <taxon>Eurotiales</taxon>
        <taxon>Aspergillaceae</taxon>
        <taxon>Aspergillus</taxon>
        <taxon>Aspergillus subgen. Fumigati</taxon>
    </lineage>
</organism>
<dbReference type="OrthoDB" id="2309723at2759"/>
<evidence type="ECO:0000259" key="5">
    <source>
        <dbReference type="PROSITE" id="PS50404"/>
    </source>
</evidence>
<gene>
    <name evidence="7" type="ORF">CDV56_105861</name>
</gene>
<dbReference type="GO" id="GO:0004364">
    <property type="term" value="F:glutathione transferase activity"/>
    <property type="evidence" value="ECO:0007669"/>
    <property type="project" value="UniProtKB-EC"/>
</dbReference>
<dbReference type="Gene3D" id="1.20.1050.10">
    <property type="match status" value="1"/>
</dbReference>
<feature type="domain" description="GST C-terminal" evidence="6">
    <location>
        <begin position="108"/>
        <end position="241"/>
    </location>
</feature>
<evidence type="ECO:0000256" key="3">
    <source>
        <dbReference type="ARBA" id="ARBA00022679"/>
    </source>
</evidence>
<dbReference type="PROSITE" id="PS50404">
    <property type="entry name" value="GST_NTER"/>
    <property type="match status" value="1"/>
</dbReference>
<dbReference type="PANTHER" id="PTHR44051:SF9">
    <property type="entry name" value="GLUTATHIONE S-TRANSFERASE 1"/>
    <property type="match status" value="1"/>
</dbReference>
<evidence type="ECO:0000313" key="7">
    <source>
        <dbReference type="EMBL" id="RHZ57479.1"/>
    </source>
</evidence>
<dbReference type="InterPro" id="IPR036249">
    <property type="entry name" value="Thioredoxin-like_sf"/>
</dbReference>
<keyword evidence="8" id="KW-1185">Reference proteome</keyword>
<dbReference type="InterPro" id="IPR004046">
    <property type="entry name" value="GST_C"/>
</dbReference>
<dbReference type="EMBL" id="NKHU02000078">
    <property type="protein sequence ID" value="RHZ57479.1"/>
    <property type="molecule type" value="Genomic_DNA"/>
</dbReference>
<protein>
    <recommendedName>
        <fullName evidence="2">glutathione transferase</fullName>
        <ecNumber evidence="2">2.5.1.18</ecNumber>
    </recommendedName>
</protein>
<dbReference type="CDD" id="cd03046">
    <property type="entry name" value="GST_N_GTT1_like"/>
    <property type="match status" value="1"/>
</dbReference>
<dbReference type="RefSeq" id="XP_026615070.1">
    <property type="nucleotide sequence ID" value="XM_026759480.1"/>
</dbReference>
<evidence type="ECO:0000313" key="8">
    <source>
        <dbReference type="Proteomes" id="UP000215305"/>
    </source>
</evidence>
<dbReference type="SFLD" id="SFLDG01150">
    <property type="entry name" value="Main.1:_Beta-like"/>
    <property type="match status" value="1"/>
</dbReference>
<dbReference type="STRING" id="41047.A0A397H400"/>
<dbReference type="Proteomes" id="UP000215305">
    <property type="component" value="Unassembled WGS sequence"/>
</dbReference>
<dbReference type="InterPro" id="IPR010987">
    <property type="entry name" value="Glutathione-S-Trfase_C-like"/>
</dbReference>
<dbReference type="EC" id="2.5.1.18" evidence="2"/>
<feature type="domain" description="GST N-terminal" evidence="5">
    <location>
        <begin position="20"/>
        <end position="102"/>
    </location>
</feature>
<dbReference type="GeneID" id="38127835"/>
<dbReference type="Pfam" id="PF13417">
    <property type="entry name" value="GST_N_3"/>
    <property type="match status" value="1"/>
</dbReference>
<dbReference type="SFLD" id="SFLDS00019">
    <property type="entry name" value="Glutathione_Transferase_(cytos"/>
    <property type="match status" value="1"/>
</dbReference>
<dbReference type="InterPro" id="IPR004045">
    <property type="entry name" value="Glutathione_S-Trfase_N"/>
</dbReference>
<comment type="caution">
    <text evidence="7">The sequence shown here is derived from an EMBL/GenBank/DDBJ whole genome shotgun (WGS) entry which is preliminary data.</text>
</comment>
<dbReference type="GO" id="GO:0004602">
    <property type="term" value="F:glutathione peroxidase activity"/>
    <property type="evidence" value="ECO:0007669"/>
    <property type="project" value="UniProtKB-ARBA"/>
</dbReference>
<dbReference type="Pfam" id="PF00043">
    <property type="entry name" value="GST_C"/>
    <property type="match status" value="1"/>
</dbReference>
<keyword evidence="3" id="KW-0808">Transferase</keyword>
<dbReference type="SFLD" id="SFLDG00358">
    <property type="entry name" value="Main_(cytGST)"/>
    <property type="match status" value="1"/>
</dbReference>
<accession>A0A397H400</accession>
<sequence length="245" mass="27820">MIILSSTIHLFFKVFLNIIYNMLIVHHLQRSQSERIVWLCEELGIPYELRTYQRDAKTLLSPPALQQLHPTQAAPVIQDGDTTHAESGAIVEYILSKYGDRKLTIAPTADNYSDYLYFLHFANGYFQPAVMGFSRLLRSGISPEDPSAKYAKRNFDQALKILDDRLKKNAWLAGEEFTAADVMSVFTLTTARLFCPYSLEGYEGILAYLQRVNQRESYQTAMAKGDPGLVPLIGAEKPRPLRPRL</sequence>
<dbReference type="PROSITE" id="PS50405">
    <property type="entry name" value="GST_CTER"/>
    <property type="match status" value="1"/>
</dbReference>
<dbReference type="FunFam" id="3.40.30.10:FF:000156">
    <property type="entry name" value="Glutathione S-transferase 1"/>
    <property type="match status" value="1"/>
</dbReference>
<evidence type="ECO:0000259" key="6">
    <source>
        <dbReference type="PROSITE" id="PS50405"/>
    </source>
</evidence>
<evidence type="ECO:0000256" key="4">
    <source>
        <dbReference type="ARBA" id="ARBA00047960"/>
    </source>
</evidence>
<dbReference type="InterPro" id="IPR040079">
    <property type="entry name" value="Glutathione_S-Trfase"/>
</dbReference>
<comment type="catalytic activity">
    <reaction evidence="4">
        <text>RX + glutathione = an S-substituted glutathione + a halide anion + H(+)</text>
        <dbReference type="Rhea" id="RHEA:16437"/>
        <dbReference type="ChEBI" id="CHEBI:15378"/>
        <dbReference type="ChEBI" id="CHEBI:16042"/>
        <dbReference type="ChEBI" id="CHEBI:17792"/>
        <dbReference type="ChEBI" id="CHEBI:57925"/>
        <dbReference type="ChEBI" id="CHEBI:90779"/>
        <dbReference type="EC" id="2.5.1.18"/>
    </reaction>
</comment>
<dbReference type="VEuPathDB" id="FungiDB:CDV56_105861"/>
<dbReference type="PANTHER" id="PTHR44051">
    <property type="entry name" value="GLUTATHIONE S-TRANSFERASE-RELATED"/>
    <property type="match status" value="1"/>
</dbReference>
<reference evidence="7" key="1">
    <citation type="submission" date="2018-08" db="EMBL/GenBank/DDBJ databases">
        <title>Draft genome sequence of azole-resistant Aspergillus thermomutatus (Neosartorya pseudofischeri) strain HMR AF 39, isolated from a human nasal aspirate.</title>
        <authorList>
            <person name="Parent-Michaud M."/>
            <person name="Dufresne P.J."/>
            <person name="Fournier E."/>
            <person name="Martineau C."/>
            <person name="Moreira S."/>
            <person name="Perkins V."/>
            <person name="De Repentigny L."/>
            <person name="Dufresne S.F."/>
        </authorList>
    </citation>
    <scope>NUCLEOTIDE SEQUENCE [LARGE SCALE GENOMIC DNA]</scope>
    <source>
        <strain evidence="7">HMR AF 39</strain>
    </source>
</reference>
<comment type="similarity">
    <text evidence="1">Belongs to the GST superfamily.</text>
</comment>
<dbReference type="SUPFAM" id="SSF47616">
    <property type="entry name" value="GST C-terminal domain-like"/>
    <property type="match status" value="1"/>
</dbReference>